<dbReference type="GO" id="GO:0035014">
    <property type="term" value="F:phosphatidylinositol 3-kinase regulator activity"/>
    <property type="evidence" value="ECO:0007669"/>
    <property type="project" value="TreeGrafter"/>
</dbReference>
<dbReference type="HOGENOM" id="CLU_1808178_0_0_1"/>
<reference evidence="1" key="1">
    <citation type="journal article" date="2013" name="Genome Biol.">
        <title>Draft genome of the mountain pine beetle, Dendroctonus ponderosae Hopkins, a major forest pest.</title>
        <authorList>
            <person name="Keeling C.I."/>
            <person name="Yuen M.M."/>
            <person name="Liao N.Y."/>
            <person name="Docking T.R."/>
            <person name="Chan S.K."/>
            <person name="Taylor G.A."/>
            <person name="Palmquist D.L."/>
            <person name="Jackman S.D."/>
            <person name="Nguyen A."/>
            <person name="Li M."/>
            <person name="Henderson H."/>
            <person name="Janes J.K."/>
            <person name="Zhao Y."/>
            <person name="Pandoh P."/>
            <person name="Moore R."/>
            <person name="Sperling F.A."/>
            <person name="Huber D.P."/>
            <person name="Birol I."/>
            <person name="Jones S.J."/>
            <person name="Bohlmann J."/>
        </authorList>
    </citation>
    <scope>NUCLEOTIDE SEQUENCE</scope>
</reference>
<dbReference type="InterPro" id="IPR052651">
    <property type="entry name" value="WDR81"/>
</dbReference>
<dbReference type="AlphaFoldDB" id="N6UD93"/>
<proteinExistence type="predicted"/>
<name>N6UD93_DENPD</name>
<dbReference type="OrthoDB" id="29306at2759"/>
<gene>
    <name evidence="1" type="ORF">YQE_06879</name>
</gene>
<feature type="non-terminal residue" evidence="1">
    <location>
        <position position="1"/>
    </location>
</feature>
<dbReference type="GO" id="GO:0005739">
    <property type="term" value="C:mitochondrion"/>
    <property type="evidence" value="ECO:0007669"/>
    <property type="project" value="TreeGrafter"/>
</dbReference>
<sequence>MLPSFRVRLAFLRPDGVDVEFSLQATSDGGVLLHISAHLGEVDSFVVAKLNLRWQLGEIRTVCVPRGATEPAHCLCAYEQTELISATTANRVGVHTEISFDSSYSSTKLRGDTFKGLLTAMAVLPLNRLLLLGADNGQISLLC</sequence>
<evidence type="ECO:0000313" key="1">
    <source>
        <dbReference type="EMBL" id="ENN76622.1"/>
    </source>
</evidence>
<dbReference type="PANTHER" id="PTHR44662">
    <property type="entry name" value="WD REPEAT-CONTAINING PROTEIN 81"/>
    <property type="match status" value="1"/>
</dbReference>
<organism evidence="1">
    <name type="scientific">Dendroctonus ponderosae</name>
    <name type="common">Mountain pine beetle</name>
    <dbReference type="NCBI Taxonomy" id="77166"/>
    <lineage>
        <taxon>Eukaryota</taxon>
        <taxon>Metazoa</taxon>
        <taxon>Ecdysozoa</taxon>
        <taxon>Arthropoda</taxon>
        <taxon>Hexapoda</taxon>
        <taxon>Insecta</taxon>
        <taxon>Pterygota</taxon>
        <taxon>Neoptera</taxon>
        <taxon>Endopterygota</taxon>
        <taxon>Coleoptera</taxon>
        <taxon>Polyphaga</taxon>
        <taxon>Cucujiformia</taxon>
        <taxon>Curculionidae</taxon>
        <taxon>Scolytinae</taxon>
        <taxon>Dendroctonus</taxon>
    </lineage>
</organism>
<dbReference type="GO" id="GO:0035973">
    <property type="term" value="P:aggrephagy"/>
    <property type="evidence" value="ECO:0007669"/>
    <property type="project" value="TreeGrafter"/>
</dbReference>
<protein>
    <submittedName>
        <fullName evidence="1">Uncharacterized protein</fullName>
    </submittedName>
</protein>
<accession>N6UD93</accession>
<dbReference type="EMBL" id="KB740972">
    <property type="protein sequence ID" value="ENN76622.1"/>
    <property type="molecule type" value="Genomic_DNA"/>
</dbReference>
<dbReference type="PANTHER" id="PTHR44662:SF1">
    <property type="entry name" value="WD REPEAT-CONTAINING PROTEIN 81"/>
    <property type="match status" value="1"/>
</dbReference>